<feature type="compositionally biased region" description="Basic and acidic residues" evidence="1">
    <location>
        <begin position="187"/>
        <end position="207"/>
    </location>
</feature>
<dbReference type="OrthoDB" id="5429854at2759"/>
<evidence type="ECO:0000313" key="2">
    <source>
        <dbReference type="EMBL" id="CAF9920887.1"/>
    </source>
</evidence>
<feature type="compositionally biased region" description="Basic and acidic residues" evidence="1">
    <location>
        <begin position="109"/>
        <end position="119"/>
    </location>
</feature>
<proteinExistence type="predicted"/>
<feature type="compositionally biased region" description="Polar residues" evidence="1">
    <location>
        <begin position="415"/>
        <end position="424"/>
    </location>
</feature>
<feature type="compositionally biased region" description="Low complexity" evidence="1">
    <location>
        <begin position="387"/>
        <end position="403"/>
    </location>
</feature>
<feature type="compositionally biased region" description="Basic and acidic residues" evidence="1">
    <location>
        <begin position="526"/>
        <end position="537"/>
    </location>
</feature>
<feature type="compositionally biased region" description="Polar residues" evidence="1">
    <location>
        <begin position="482"/>
        <end position="512"/>
    </location>
</feature>
<dbReference type="Proteomes" id="UP000664534">
    <property type="component" value="Unassembled WGS sequence"/>
</dbReference>
<protein>
    <submittedName>
        <fullName evidence="2">Uncharacterized protein</fullName>
    </submittedName>
</protein>
<accession>A0A8H3IAG0</accession>
<feature type="compositionally biased region" description="Basic and acidic residues" evidence="1">
    <location>
        <begin position="149"/>
        <end position="160"/>
    </location>
</feature>
<name>A0A8H3IAG0_9LECA</name>
<gene>
    <name evidence="2" type="ORF">IMSHALPRED_005031</name>
</gene>
<evidence type="ECO:0000256" key="1">
    <source>
        <dbReference type="SAM" id="MobiDB-lite"/>
    </source>
</evidence>
<sequence length="967" mass="106022">MDPPYEPPKTPPNKFPNPPTPHEKSAPPRITCDINTRDAQGPFYWEFRNKSPDFEVPLLKGGDFKERPTLEEWADKLGYKLPSGESVLSGRPEPSEVKSGARLPPSIEEIDRLLKKGNEDPMSLSGKPTTSDPSPEPGAFLKSVGGLQKKADTNDSKPSPEKSQNPKAAVGAMLPPPLKAPGGLQNKADKQTLKPPSEKTEKLKQEGEAMTQPLFKGADRLQEMADMENPQQAEEDRAKVFMDRLPHVQAASRRLQGQLDIHGDQTWPLPPLPEDPNPFVIEKNAIKIRAALENCKDFAVLTNRESGKLEFLDVIAKYGKKRVVMQTGQAPPEIRLTSFEDEKKASETEAPRAIARMMEEGHQEELKELEDEGMSEVPSTPKSLFHSAGPSPAPTASQPSQGSNAVADEDEDVVSASQGSSSDNTLDRLRRHPRFRGIGPNGWPEFDPSPTPDSLDRSDASGATPEWLYRENATPNPYYDSDGNSIPYNTPTASNDDQEISSQSYETGNASAASEHIPTVLAPPSRELEALSVHDSEVGATPSMIDDAVAVLNNQEKEDNRETSPGEGESMSDGPKAQDKGKGKARSSSLEGDSSYASHNQQHGQGKQTTSVFKEVYKDNGDEQDGKTTDWAGKKLDVAASLRNHSVTYLDEIQPKAKERNPPVPQPENMPQTLTEAICNYIPLEAKSILTLTLERVDPPIPCPTDRRCILLKHFEIGLDGVEGLCQGTAKIPETPAVTAERERRVGKIGTFKQGDGGFYRSLKSAQQKDQQYGKGYWYFFGVKFKQTSKERKLRRGGKFLLFGAPIEAVYHLDIKRSQENVAVLLGGGVDKSGTAIKPFKANFKRTHTLFSRGGAAPMDIWPGGQDWDDGVFKDIRAAMANNGLRVGFLYADTQTFAPRPSGFPAAGKIQGEKKRKQSGPEMTEEEMKAMEKSIKPKKLSDEDIGAILAMSVLKDRAKQDAAARSK</sequence>
<feature type="region of interest" description="Disordered" evidence="1">
    <location>
        <begin position="364"/>
        <end position="610"/>
    </location>
</feature>
<dbReference type="EMBL" id="CAJPDT010000026">
    <property type="protein sequence ID" value="CAF9920887.1"/>
    <property type="molecule type" value="Genomic_DNA"/>
</dbReference>
<organism evidence="2 3">
    <name type="scientific">Imshaugia aleurites</name>
    <dbReference type="NCBI Taxonomy" id="172621"/>
    <lineage>
        <taxon>Eukaryota</taxon>
        <taxon>Fungi</taxon>
        <taxon>Dikarya</taxon>
        <taxon>Ascomycota</taxon>
        <taxon>Pezizomycotina</taxon>
        <taxon>Lecanoromycetes</taxon>
        <taxon>OSLEUM clade</taxon>
        <taxon>Lecanoromycetidae</taxon>
        <taxon>Lecanorales</taxon>
        <taxon>Lecanorineae</taxon>
        <taxon>Parmeliaceae</taxon>
        <taxon>Imshaugia</taxon>
    </lineage>
</organism>
<feature type="region of interest" description="Disordered" evidence="1">
    <location>
        <begin position="902"/>
        <end position="937"/>
    </location>
</feature>
<feature type="region of interest" description="Disordered" evidence="1">
    <location>
        <begin position="80"/>
        <end position="219"/>
    </location>
</feature>
<dbReference type="AlphaFoldDB" id="A0A8H3IAG0"/>
<feature type="compositionally biased region" description="Basic and acidic residues" evidence="1">
    <location>
        <begin position="926"/>
        <end position="937"/>
    </location>
</feature>
<feature type="compositionally biased region" description="Pro residues" evidence="1">
    <location>
        <begin position="1"/>
        <end position="20"/>
    </location>
</feature>
<reference evidence="2" key="1">
    <citation type="submission" date="2021-03" db="EMBL/GenBank/DDBJ databases">
        <authorList>
            <person name="Tagirdzhanova G."/>
        </authorList>
    </citation>
    <scope>NUCLEOTIDE SEQUENCE</scope>
</reference>
<feature type="compositionally biased region" description="Basic and acidic residues" evidence="1">
    <location>
        <begin position="555"/>
        <end position="564"/>
    </location>
</feature>
<keyword evidence="3" id="KW-1185">Reference proteome</keyword>
<feature type="compositionally biased region" description="Polar residues" evidence="1">
    <location>
        <begin position="586"/>
        <end position="610"/>
    </location>
</feature>
<comment type="caution">
    <text evidence="2">The sequence shown here is derived from an EMBL/GenBank/DDBJ whole genome shotgun (WGS) entry which is preliminary data.</text>
</comment>
<feature type="region of interest" description="Disordered" evidence="1">
    <location>
        <begin position="1"/>
        <end position="37"/>
    </location>
</feature>
<evidence type="ECO:0000313" key="3">
    <source>
        <dbReference type="Proteomes" id="UP000664534"/>
    </source>
</evidence>